<organism evidence="6 7">
    <name type="scientific">Methanococcoides methylutens</name>
    <dbReference type="NCBI Taxonomy" id="2226"/>
    <lineage>
        <taxon>Archaea</taxon>
        <taxon>Methanobacteriati</taxon>
        <taxon>Methanobacteriota</taxon>
        <taxon>Stenosarchaea group</taxon>
        <taxon>Methanomicrobia</taxon>
        <taxon>Methanosarcinales</taxon>
        <taxon>Methanosarcinaceae</taxon>
        <taxon>Methanococcoides</taxon>
    </lineage>
</organism>
<proteinExistence type="predicted"/>
<feature type="domain" description="4Fe-4S" evidence="5">
    <location>
        <begin position="72"/>
        <end position="135"/>
    </location>
</feature>
<evidence type="ECO:0000313" key="7">
    <source>
        <dbReference type="Proteomes" id="UP000029859"/>
    </source>
</evidence>
<dbReference type="InterPro" id="IPR007202">
    <property type="entry name" value="4Fe-4S_dom"/>
</dbReference>
<comment type="caution">
    <text evidence="6">The sequence shown here is derived from an EMBL/GenBank/DDBJ whole genome shotgun (WGS) entry which is preliminary data.</text>
</comment>
<protein>
    <recommendedName>
        <fullName evidence="5">4Fe-4S domain-containing protein</fullName>
    </recommendedName>
</protein>
<dbReference type="InterPro" id="IPR019224">
    <property type="entry name" value="DUF2148"/>
</dbReference>
<dbReference type="PANTHER" id="PTHR40101">
    <property type="entry name" value="CONSERVED PROTEIN"/>
    <property type="match status" value="1"/>
</dbReference>
<dbReference type="EMBL" id="JRHO01000010">
    <property type="protein sequence ID" value="KGK98758.1"/>
    <property type="molecule type" value="Genomic_DNA"/>
</dbReference>
<dbReference type="PROSITE" id="PS51656">
    <property type="entry name" value="4FE4S"/>
    <property type="match status" value="1"/>
</dbReference>
<keyword evidence="4" id="KW-0411">Iron-sulfur</keyword>
<keyword evidence="7" id="KW-1185">Reference proteome</keyword>
<dbReference type="GO" id="GO:0051539">
    <property type="term" value="F:4 iron, 4 sulfur cluster binding"/>
    <property type="evidence" value="ECO:0007669"/>
    <property type="project" value="UniProtKB-KW"/>
</dbReference>
<dbReference type="OrthoDB" id="146335at2157"/>
<keyword evidence="2" id="KW-0479">Metal-binding</keyword>
<dbReference type="RefSeq" id="WP_048194184.1">
    <property type="nucleotide sequence ID" value="NZ_CAAGSM010000003.1"/>
</dbReference>
<dbReference type="GO" id="GO:0046872">
    <property type="term" value="F:metal ion binding"/>
    <property type="evidence" value="ECO:0007669"/>
    <property type="project" value="UniProtKB-KW"/>
</dbReference>
<dbReference type="Pfam" id="PF09918">
    <property type="entry name" value="DUF2148"/>
    <property type="match status" value="1"/>
</dbReference>
<evidence type="ECO:0000256" key="4">
    <source>
        <dbReference type="ARBA" id="ARBA00023014"/>
    </source>
</evidence>
<evidence type="ECO:0000256" key="1">
    <source>
        <dbReference type="ARBA" id="ARBA00022485"/>
    </source>
</evidence>
<accession>A0A099T3I1</accession>
<evidence type="ECO:0000256" key="3">
    <source>
        <dbReference type="ARBA" id="ARBA00023004"/>
    </source>
</evidence>
<keyword evidence="1" id="KW-0004">4Fe-4S</keyword>
<name>A0A099T3I1_METMT</name>
<dbReference type="Proteomes" id="UP000029859">
    <property type="component" value="Unassembled WGS sequence"/>
</dbReference>
<gene>
    <name evidence="6" type="ORF">LI82_05510</name>
</gene>
<evidence type="ECO:0000259" key="5">
    <source>
        <dbReference type="PROSITE" id="PS51656"/>
    </source>
</evidence>
<keyword evidence="3" id="KW-0408">Iron</keyword>
<evidence type="ECO:0000256" key="2">
    <source>
        <dbReference type="ARBA" id="ARBA00022723"/>
    </source>
</evidence>
<reference evidence="6 7" key="1">
    <citation type="submission" date="2014-09" db="EMBL/GenBank/DDBJ databases">
        <title>Draft genome sequence of an obligately methylotrophic methanogen, Methanococcoides methylutens, isolated from marine sediment.</title>
        <authorList>
            <person name="Guan Y."/>
            <person name="Ngugi D.K."/>
            <person name="Blom J."/>
            <person name="Ali S."/>
            <person name="Ferry J.G."/>
            <person name="Stingl U."/>
        </authorList>
    </citation>
    <scope>NUCLEOTIDE SEQUENCE [LARGE SCALE GENOMIC DNA]</scope>
    <source>
        <strain evidence="6 7">DSM 2657</strain>
    </source>
</reference>
<dbReference type="PANTHER" id="PTHR40101:SF1">
    <property type="entry name" value="4FE-4S DOMAIN-CONTAINING PROTEIN"/>
    <property type="match status" value="1"/>
</dbReference>
<sequence>MKINPESETIEMLAKTILVAARTAPKAKGKDDIVTALLETEDVENLASSMEEMAEKKGDGFAFFKRDAQNVRNADAVLLIGFKTESVVGLNCGACGFESCKDMFQQSKVNVDFTGPHCSFKYIDMGIALGSAAARAKDLCVDNRVMYSVGAGALSAGLLDADIACGMPLSIKGKNLFFDRK</sequence>
<evidence type="ECO:0000313" key="6">
    <source>
        <dbReference type="EMBL" id="KGK98758.1"/>
    </source>
</evidence>
<dbReference type="AlphaFoldDB" id="A0A099T3I1"/>